<keyword evidence="1" id="KW-0732">Signal</keyword>
<evidence type="ECO:0000313" key="3">
    <source>
        <dbReference type="Proteomes" id="UP000193218"/>
    </source>
</evidence>
<proteinExistence type="predicted"/>
<accession>A0A1Y1UAJ8</accession>
<organism evidence="2 3">
    <name type="scientific">Kockovaella imperatae</name>
    <dbReference type="NCBI Taxonomy" id="4999"/>
    <lineage>
        <taxon>Eukaryota</taxon>
        <taxon>Fungi</taxon>
        <taxon>Dikarya</taxon>
        <taxon>Basidiomycota</taxon>
        <taxon>Agaricomycotina</taxon>
        <taxon>Tremellomycetes</taxon>
        <taxon>Tremellales</taxon>
        <taxon>Cuniculitremaceae</taxon>
        <taxon>Kockovaella</taxon>
    </lineage>
</organism>
<dbReference type="GeneID" id="33560359"/>
<comment type="caution">
    <text evidence="2">The sequence shown here is derived from an EMBL/GenBank/DDBJ whole genome shotgun (WGS) entry which is preliminary data.</text>
</comment>
<keyword evidence="3" id="KW-1185">Reference proteome</keyword>
<evidence type="ECO:0000313" key="2">
    <source>
        <dbReference type="EMBL" id="ORX35060.1"/>
    </source>
</evidence>
<gene>
    <name evidence="2" type="ORF">BD324DRAFT_652777</name>
</gene>
<feature type="chain" id="PRO_5012214738" evidence="1">
    <location>
        <begin position="19"/>
        <end position="281"/>
    </location>
</feature>
<reference evidence="2 3" key="1">
    <citation type="submission" date="2017-03" db="EMBL/GenBank/DDBJ databases">
        <title>Widespread Adenine N6-methylation of Active Genes in Fungi.</title>
        <authorList>
            <consortium name="DOE Joint Genome Institute"/>
            <person name="Mondo S.J."/>
            <person name="Dannebaum R.O."/>
            <person name="Kuo R.C."/>
            <person name="Louie K.B."/>
            <person name="Bewick A.J."/>
            <person name="Labutti K."/>
            <person name="Haridas S."/>
            <person name="Kuo A."/>
            <person name="Salamov A."/>
            <person name="Ahrendt S.R."/>
            <person name="Lau R."/>
            <person name="Bowen B.P."/>
            <person name="Lipzen A."/>
            <person name="Sullivan W."/>
            <person name="Andreopoulos W.B."/>
            <person name="Clum A."/>
            <person name="Lindquist E."/>
            <person name="Daum C."/>
            <person name="Northen T.R."/>
            <person name="Ramamoorthy G."/>
            <person name="Schmitz R.J."/>
            <person name="Gryganskyi A."/>
            <person name="Culley D."/>
            <person name="Magnuson J."/>
            <person name="James T.Y."/>
            <person name="O'Malley M.A."/>
            <person name="Stajich J.E."/>
            <person name="Spatafora J.W."/>
            <person name="Visel A."/>
            <person name="Grigoriev I.V."/>
        </authorList>
    </citation>
    <scope>NUCLEOTIDE SEQUENCE [LARGE SCALE GENOMIC DNA]</scope>
    <source>
        <strain evidence="2 3">NRRL Y-17943</strain>
    </source>
</reference>
<dbReference type="InParanoid" id="A0A1Y1UAJ8"/>
<sequence length="281" mass="31343">MLVTVLTLSMLCFRSIVGRTVLELGTEDSHLNHSSVPFKARDGASTTLVWPEGGPSIDQVIDWQAELPPEVAISLYAISKCNHRWVGDLLARESMPGYRSWGPTVSMYDEKTYQRNLITGSFREINPERAAWPKAYVNALSSLKAYDPTNILGSGTMEYQDYLRLFTGMPVSRWTAAQYSPAQLKFAIDRSNESPVLFETSDNASVLQKKTLYAVANPDHGPDKTIQVWTPGAEGSRYNPQNVTLAQLQADLSSLSSITDFKRWTPSAFLPCNWLNNQLVC</sequence>
<evidence type="ECO:0000256" key="1">
    <source>
        <dbReference type="SAM" id="SignalP"/>
    </source>
</evidence>
<dbReference type="EMBL" id="NBSH01000012">
    <property type="protein sequence ID" value="ORX35060.1"/>
    <property type="molecule type" value="Genomic_DNA"/>
</dbReference>
<feature type="signal peptide" evidence="1">
    <location>
        <begin position="1"/>
        <end position="18"/>
    </location>
</feature>
<protein>
    <submittedName>
        <fullName evidence="2">Uncharacterized protein</fullName>
    </submittedName>
</protein>
<name>A0A1Y1UAJ8_9TREE</name>
<dbReference type="Proteomes" id="UP000193218">
    <property type="component" value="Unassembled WGS sequence"/>
</dbReference>
<dbReference type="RefSeq" id="XP_021869276.1">
    <property type="nucleotide sequence ID" value="XM_022018550.1"/>
</dbReference>
<dbReference type="AlphaFoldDB" id="A0A1Y1UAJ8"/>